<proteinExistence type="predicted"/>
<evidence type="ECO:0000256" key="1">
    <source>
        <dbReference type="SAM" id="MobiDB-lite"/>
    </source>
</evidence>
<accession>A0ABT7WFT0</accession>
<feature type="region of interest" description="Disordered" evidence="1">
    <location>
        <begin position="633"/>
        <end position="663"/>
    </location>
</feature>
<reference evidence="2" key="1">
    <citation type="submission" date="2023-06" db="EMBL/GenBank/DDBJ databases">
        <title>Robiginitalea aurantiacus sp. nov. and Algoriphagus sediminis sp. nov., isolated from coastal sediment.</title>
        <authorList>
            <person name="Zhou Z.Y."/>
            <person name="An J."/>
            <person name="Jia Y.W."/>
            <person name="Du Z.J."/>
        </authorList>
    </citation>
    <scope>NUCLEOTIDE SEQUENCE</scope>
    <source>
        <strain evidence="2">M39</strain>
    </source>
</reference>
<evidence type="ECO:0000313" key="3">
    <source>
        <dbReference type="Proteomes" id="UP001174839"/>
    </source>
</evidence>
<dbReference type="InterPro" id="IPR016024">
    <property type="entry name" value="ARM-type_fold"/>
</dbReference>
<feature type="compositionally biased region" description="Acidic residues" evidence="1">
    <location>
        <begin position="634"/>
        <end position="648"/>
    </location>
</feature>
<sequence>MSTRKAALEPVIRNYLLEQTESASENESDLLWMKMEIRQLLKNPVDRGVITEIILEVQREALPATRSRISELYQHFDLHDQPLRHLESRKWDKVSRAISELTEMQVSQAYDAIKEHINSKNSIVRKQAQLATIRLKEEGIKYFLDTARFPISQWQQVRIMEILTSKSAYTPPSFRNWLISENQDVVLFSLRLIRVFKQADAQQALLMFLHHKSERIQIAALECIGDFRYVPARNALIACFENATAEIKIHILSTLETIGNSRDIPWLQIQADSDESFLVRSKAGMVINTLQSADILPGIAAQGEFEFWTSQPSEEDPEIPAELPQDAFVESDDDLNLFSSEPQLINTLRPDFSASLLTIPSGDLQTERNSSSFEELLSETPDDIPLEMWTEEHESVFEDCIIEELLDILREDPVKASSSQPDDGFLPLIVDQIKKPYDMEPGTLTPEWIRELEVEIESLAGSTGYLGVLREILLEELRETEHVLETEFVPVLGGEEPPEFIESGDFDEALPLSDLLPEFIVEPEEIQEARNELDGGHELSHTDSEIGCFSIFEEFFRSYDTESKLILLDEIHIVGGPKELLFLKGLFTDPDRSIQKKAKRSFVLLKKRMKQDPKANLNPPGKVLWEPSSHTEAEVESGEVSEDSEDEYFSFSPDPDFSFPCEDEAEDTLYPESENGYYRLLNQIKGTKNKSDV</sequence>
<dbReference type="SUPFAM" id="SSF48371">
    <property type="entry name" value="ARM repeat"/>
    <property type="match status" value="1"/>
</dbReference>
<feature type="compositionally biased region" description="Low complexity" evidence="1">
    <location>
        <begin position="649"/>
        <end position="660"/>
    </location>
</feature>
<dbReference type="RefSeq" id="WP_289725132.1">
    <property type="nucleotide sequence ID" value="NZ_JAUDUY010000004.1"/>
</dbReference>
<gene>
    <name evidence="2" type="ORF">QU605_09815</name>
</gene>
<dbReference type="EMBL" id="JAUDUY010000004">
    <property type="protein sequence ID" value="MDM9631768.1"/>
    <property type="molecule type" value="Genomic_DNA"/>
</dbReference>
<dbReference type="Gene3D" id="1.25.10.10">
    <property type="entry name" value="Leucine-rich Repeat Variant"/>
    <property type="match status" value="1"/>
</dbReference>
<evidence type="ECO:0000313" key="2">
    <source>
        <dbReference type="EMBL" id="MDM9631768.1"/>
    </source>
</evidence>
<organism evidence="2 3">
    <name type="scientific">Robiginitalea aurantiaca</name>
    <dbReference type="NCBI Taxonomy" id="3056915"/>
    <lineage>
        <taxon>Bacteria</taxon>
        <taxon>Pseudomonadati</taxon>
        <taxon>Bacteroidota</taxon>
        <taxon>Flavobacteriia</taxon>
        <taxon>Flavobacteriales</taxon>
        <taxon>Flavobacteriaceae</taxon>
        <taxon>Robiginitalea</taxon>
    </lineage>
</organism>
<dbReference type="Proteomes" id="UP001174839">
    <property type="component" value="Unassembled WGS sequence"/>
</dbReference>
<name>A0ABT7WFT0_9FLAO</name>
<keyword evidence="3" id="KW-1185">Reference proteome</keyword>
<dbReference type="InterPro" id="IPR011989">
    <property type="entry name" value="ARM-like"/>
</dbReference>
<comment type="caution">
    <text evidence="2">The sequence shown here is derived from an EMBL/GenBank/DDBJ whole genome shotgun (WGS) entry which is preliminary data.</text>
</comment>
<protein>
    <submittedName>
        <fullName evidence="2">HEAT repeat domain-containing protein</fullName>
    </submittedName>
</protein>